<feature type="transmembrane region" description="Helical" evidence="1">
    <location>
        <begin position="68"/>
        <end position="87"/>
    </location>
</feature>
<feature type="transmembrane region" description="Helical" evidence="1">
    <location>
        <begin position="263"/>
        <end position="281"/>
    </location>
</feature>
<feature type="transmembrane region" description="Helical" evidence="1">
    <location>
        <begin position="201"/>
        <end position="221"/>
    </location>
</feature>
<feature type="transmembrane region" description="Helical" evidence="1">
    <location>
        <begin position="233"/>
        <end position="256"/>
    </location>
</feature>
<reference evidence="2" key="1">
    <citation type="submission" date="2021-01" db="EMBL/GenBank/DDBJ databases">
        <authorList>
            <person name="Corre E."/>
            <person name="Pelletier E."/>
            <person name="Niang G."/>
            <person name="Scheremetjew M."/>
            <person name="Finn R."/>
            <person name="Kale V."/>
            <person name="Holt S."/>
            <person name="Cochrane G."/>
            <person name="Meng A."/>
            <person name="Brown T."/>
            <person name="Cohen L."/>
        </authorList>
    </citation>
    <scope>NUCLEOTIDE SEQUENCE</scope>
    <source>
        <strain evidence="2">RCC1130</strain>
    </source>
</reference>
<dbReference type="EMBL" id="HBER01047729">
    <property type="protein sequence ID" value="CAD8548620.1"/>
    <property type="molecule type" value="Transcribed_RNA"/>
</dbReference>
<sequence length="402" mass="43754">MMLNCSASSLVCTLGEPQEVCEYAAGCDWGEYSAGCTSRLTGSCVCTQQYSGVSGSVLSLLIRQPLDGHIILLGPLTLWLLTVVVVVMRVTKCHPPWCASAFPAELRMSTPAKCAWAALCAAALLVLAALAQLLPANVWGECALRGVCVYHQMFCEATRHLQAVRHPANFWSNLPYVMISLGLFCHIADERFRRVSRPFQLLDAFFAASLMAMALASFTWHGSNCTDVHFVDIGLMNCVIAFFPYRFTFSICASVARVAHNDYICTAAAVGYAAIGVGLFVDMVRKTDLYHEAFPTGRMRSRHTLTPVETAMYIGAPGLYPLPTLGLMALRRKWGYLPAMYVCLFALPAAFMAHAAERLITDLRCEPTSLLTQPTACFHVGSGIAIAAAYVQARALELHGSS</sequence>
<evidence type="ECO:0000313" key="2">
    <source>
        <dbReference type="EMBL" id="CAD8548620.1"/>
    </source>
</evidence>
<feature type="transmembrane region" description="Helical" evidence="1">
    <location>
        <begin position="334"/>
        <end position="354"/>
    </location>
</feature>
<dbReference type="AlphaFoldDB" id="A0A7S0JE70"/>
<feature type="transmembrane region" description="Helical" evidence="1">
    <location>
        <begin position="170"/>
        <end position="189"/>
    </location>
</feature>
<organism evidence="2">
    <name type="scientific">Calcidiscus leptoporus</name>
    <dbReference type="NCBI Taxonomy" id="127549"/>
    <lineage>
        <taxon>Eukaryota</taxon>
        <taxon>Haptista</taxon>
        <taxon>Haptophyta</taxon>
        <taxon>Prymnesiophyceae</taxon>
        <taxon>Coccolithales</taxon>
        <taxon>Calcidiscaceae</taxon>
        <taxon>Calcidiscus</taxon>
    </lineage>
</organism>
<accession>A0A7S0JE70</accession>
<keyword evidence="1" id="KW-0812">Transmembrane</keyword>
<protein>
    <submittedName>
        <fullName evidence="2">Uncharacterized protein</fullName>
    </submittedName>
</protein>
<feature type="transmembrane region" description="Helical" evidence="1">
    <location>
        <begin position="114"/>
        <end position="134"/>
    </location>
</feature>
<gene>
    <name evidence="2" type="ORF">CLEP1334_LOCUS23910</name>
</gene>
<keyword evidence="1" id="KW-1133">Transmembrane helix</keyword>
<evidence type="ECO:0000256" key="1">
    <source>
        <dbReference type="SAM" id="Phobius"/>
    </source>
</evidence>
<name>A0A7S0JE70_9EUKA</name>
<keyword evidence="1" id="KW-0472">Membrane</keyword>
<proteinExistence type="predicted"/>